<dbReference type="NCBIfam" id="TIGR01251">
    <property type="entry name" value="ribP_PPkin"/>
    <property type="match status" value="1"/>
</dbReference>
<dbReference type="PANTHER" id="PTHR10210">
    <property type="entry name" value="RIBOSE-PHOSPHATE DIPHOSPHOKINASE FAMILY MEMBER"/>
    <property type="match status" value="1"/>
</dbReference>
<evidence type="ECO:0000256" key="5">
    <source>
        <dbReference type="ARBA" id="ARBA00022777"/>
    </source>
</evidence>
<keyword evidence="3 8" id="KW-0545">Nucleotide biosynthesis</keyword>
<dbReference type="NCBIfam" id="NF005537">
    <property type="entry name" value="PRK07199.1"/>
    <property type="match status" value="1"/>
</dbReference>
<feature type="domain" description="Phosphoribosyltransferase" evidence="9">
    <location>
        <begin position="159"/>
        <end position="277"/>
    </location>
</feature>
<dbReference type="RefSeq" id="WP_142714182.1">
    <property type="nucleotide sequence ID" value="NZ_FXTH01000006.1"/>
</dbReference>
<evidence type="ECO:0000313" key="12">
    <source>
        <dbReference type="Proteomes" id="UP000317593"/>
    </source>
</evidence>
<evidence type="ECO:0000256" key="6">
    <source>
        <dbReference type="ARBA" id="ARBA00022840"/>
    </source>
</evidence>
<dbReference type="Pfam" id="PF00156">
    <property type="entry name" value="Pribosyltran"/>
    <property type="match status" value="1"/>
</dbReference>
<comment type="similarity">
    <text evidence="8">Belongs to the ribose-phosphate pyrophosphokinase family.</text>
</comment>
<evidence type="ECO:0000256" key="8">
    <source>
        <dbReference type="RuleBase" id="RU004324"/>
    </source>
</evidence>
<evidence type="ECO:0000259" key="9">
    <source>
        <dbReference type="Pfam" id="PF00156"/>
    </source>
</evidence>
<evidence type="ECO:0000256" key="3">
    <source>
        <dbReference type="ARBA" id="ARBA00022727"/>
    </source>
</evidence>
<dbReference type="InterPro" id="IPR000836">
    <property type="entry name" value="PRTase_dom"/>
</dbReference>
<dbReference type="GO" id="GO:0005524">
    <property type="term" value="F:ATP binding"/>
    <property type="evidence" value="ECO:0007669"/>
    <property type="project" value="UniProtKB-KW"/>
</dbReference>
<dbReference type="OrthoDB" id="643885at2"/>
<dbReference type="Proteomes" id="UP000317593">
    <property type="component" value="Unassembled WGS sequence"/>
</dbReference>
<dbReference type="InterPro" id="IPR029099">
    <property type="entry name" value="Pribosyltran_N"/>
</dbReference>
<dbReference type="GO" id="GO:0016301">
    <property type="term" value="F:kinase activity"/>
    <property type="evidence" value="ECO:0007669"/>
    <property type="project" value="UniProtKB-KW"/>
</dbReference>
<dbReference type="FunFam" id="3.40.50.2020:FF:000014">
    <property type="entry name" value="Ribose-phosphate pyrophosphokinase 1"/>
    <property type="match status" value="1"/>
</dbReference>
<protein>
    <recommendedName>
        <fullName evidence="1">ribose-phosphate diphosphokinase</fullName>
        <ecNumber evidence="1">2.7.6.1</ecNumber>
    </recommendedName>
</protein>
<dbReference type="InterPro" id="IPR029057">
    <property type="entry name" value="PRTase-like"/>
</dbReference>
<dbReference type="PANTHER" id="PTHR10210:SF32">
    <property type="entry name" value="RIBOSE-PHOSPHATE PYROPHOSPHOKINASE 2"/>
    <property type="match status" value="1"/>
</dbReference>
<reference evidence="11 12" key="1">
    <citation type="submission" date="2017-05" db="EMBL/GenBank/DDBJ databases">
        <authorList>
            <person name="Varghese N."/>
            <person name="Submissions S."/>
        </authorList>
    </citation>
    <scope>NUCLEOTIDE SEQUENCE [LARGE SCALE GENOMIC DNA]</scope>
    <source>
        <strain evidence="11 12">DSM 21194</strain>
    </source>
</reference>
<dbReference type="GO" id="GO:0006015">
    <property type="term" value="P:5-phosphoribose 1-diphosphate biosynthetic process"/>
    <property type="evidence" value="ECO:0007669"/>
    <property type="project" value="TreeGrafter"/>
</dbReference>
<dbReference type="EMBL" id="FXTH01000006">
    <property type="protein sequence ID" value="SMO60486.1"/>
    <property type="molecule type" value="Genomic_DNA"/>
</dbReference>
<dbReference type="SUPFAM" id="SSF53271">
    <property type="entry name" value="PRTase-like"/>
    <property type="match status" value="2"/>
</dbReference>
<dbReference type="GO" id="GO:0005737">
    <property type="term" value="C:cytoplasm"/>
    <property type="evidence" value="ECO:0007669"/>
    <property type="project" value="TreeGrafter"/>
</dbReference>
<accession>A0A521CM25</accession>
<organism evidence="11 12">
    <name type="scientific">Fodinibius sediminis</name>
    <dbReference type="NCBI Taxonomy" id="1214077"/>
    <lineage>
        <taxon>Bacteria</taxon>
        <taxon>Pseudomonadati</taxon>
        <taxon>Balneolota</taxon>
        <taxon>Balneolia</taxon>
        <taxon>Balneolales</taxon>
        <taxon>Balneolaceae</taxon>
        <taxon>Fodinibius</taxon>
    </lineage>
</organism>
<dbReference type="GO" id="GO:0000287">
    <property type="term" value="F:magnesium ion binding"/>
    <property type="evidence" value="ECO:0007669"/>
    <property type="project" value="InterPro"/>
</dbReference>
<evidence type="ECO:0000256" key="2">
    <source>
        <dbReference type="ARBA" id="ARBA00022679"/>
    </source>
</evidence>
<dbReference type="Pfam" id="PF13793">
    <property type="entry name" value="Pribosyltran_N"/>
    <property type="match status" value="1"/>
</dbReference>
<dbReference type="InterPro" id="IPR005946">
    <property type="entry name" value="Rib-P_diPkinase"/>
</dbReference>
<feature type="domain" description="Ribose-phosphate pyrophosphokinase N-terminal" evidence="10">
    <location>
        <begin position="5"/>
        <end position="115"/>
    </location>
</feature>
<evidence type="ECO:0000259" key="10">
    <source>
        <dbReference type="Pfam" id="PF13793"/>
    </source>
</evidence>
<dbReference type="GO" id="GO:0006164">
    <property type="term" value="P:purine nucleotide biosynthetic process"/>
    <property type="evidence" value="ECO:0007669"/>
    <property type="project" value="TreeGrafter"/>
</dbReference>
<dbReference type="AlphaFoldDB" id="A0A521CM25"/>
<sequence length="308" mass="34726">MKPLLFALPGNERLARSIAEMGSLELGKAEFRSFPDGETYVRLCTEVKRRRCILICTLDRPDRKVMPLYFLAQTITDLGGHSTCLLAPYLAYMRQDRQFKEGEGVTSKYFAELLSRFAGSVITIDPHLHRRTTLGGIYRVPTTILHAAGPVSSWVQRHVEKPVLIGPDQESAQWVSQVADESRTPYMILEKARRGDREVKIRLPDIDHYRDHTPVLLDDIISTGETMLKTVELLEEADMKPPVCIGIHAVFSGSAYQKLMQAYTSRVVTCNTIPHCSNQIKLDRLCLNAVEKQFSQPGDRRPKSGNGD</sequence>
<keyword evidence="6" id="KW-0067">ATP-binding</keyword>
<name>A0A521CM25_9BACT</name>
<keyword evidence="5 11" id="KW-0418">Kinase</keyword>
<dbReference type="GO" id="GO:0004749">
    <property type="term" value="F:ribose phosphate diphosphokinase activity"/>
    <property type="evidence" value="ECO:0007669"/>
    <property type="project" value="UniProtKB-EC"/>
</dbReference>
<evidence type="ECO:0000313" key="11">
    <source>
        <dbReference type="EMBL" id="SMO60486.1"/>
    </source>
</evidence>
<dbReference type="SMART" id="SM01400">
    <property type="entry name" value="Pribosyltran_N"/>
    <property type="match status" value="1"/>
</dbReference>
<proteinExistence type="inferred from homology"/>
<evidence type="ECO:0000256" key="4">
    <source>
        <dbReference type="ARBA" id="ARBA00022741"/>
    </source>
</evidence>
<comment type="catalytic activity">
    <reaction evidence="7">
        <text>D-ribose 5-phosphate + ATP = 5-phospho-alpha-D-ribose 1-diphosphate + AMP + H(+)</text>
        <dbReference type="Rhea" id="RHEA:15609"/>
        <dbReference type="ChEBI" id="CHEBI:15378"/>
        <dbReference type="ChEBI" id="CHEBI:30616"/>
        <dbReference type="ChEBI" id="CHEBI:58017"/>
        <dbReference type="ChEBI" id="CHEBI:78346"/>
        <dbReference type="ChEBI" id="CHEBI:456215"/>
        <dbReference type="EC" id="2.7.6.1"/>
    </reaction>
</comment>
<evidence type="ECO:0000256" key="7">
    <source>
        <dbReference type="ARBA" id="ARBA00049535"/>
    </source>
</evidence>
<keyword evidence="4" id="KW-0547">Nucleotide-binding</keyword>
<dbReference type="CDD" id="cd06223">
    <property type="entry name" value="PRTases_typeI"/>
    <property type="match status" value="1"/>
</dbReference>
<gene>
    <name evidence="11" type="ORF">SAMN06265218_106197</name>
</gene>
<keyword evidence="2" id="KW-0808">Transferase</keyword>
<dbReference type="EC" id="2.7.6.1" evidence="1"/>
<dbReference type="Gene3D" id="3.40.50.2020">
    <property type="match status" value="2"/>
</dbReference>
<dbReference type="GO" id="GO:0002189">
    <property type="term" value="C:ribose phosphate diphosphokinase complex"/>
    <property type="evidence" value="ECO:0007669"/>
    <property type="project" value="TreeGrafter"/>
</dbReference>
<keyword evidence="12" id="KW-1185">Reference proteome</keyword>
<evidence type="ECO:0000256" key="1">
    <source>
        <dbReference type="ARBA" id="ARBA00013247"/>
    </source>
</evidence>